<dbReference type="EMBL" id="BAABDQ010000024">
    <property type="protein sequence ID" value="GAA3588205.1"/>
    <property type="molecule type" value="Genomic_DNA"/>
</dbReference>
<keyword evidence="3" id="KW-1185">Reference proteome</keyword>
<reference evidence="3" key="1">
    <citation type="journal article" date="2019" name="Int. J. Syst. Evol. Microbiol.">
        <title>The Global Catalogue of Microorganisms (GCM) 10K type strain sequencing project: providing services to taxonomists for standard genome sequencing and annotation.</title>
        <authorList>
            <consortium name="The Broad Institute Genomics Platform"/>
            <consortium name="The Broad Institute Genome Sequencing Center for Infectious Disease"/>
            <person name="Wu L."/>
            <person name="Ma J."/>
        </authorList>
    </citation>
    <scope>NUCLEOTIDE SEQUENCE [LARGE SCALE GENOMIC DNA]</scope>
    <source>
        <strain evidence="3">JCM 17326</strain>
    </source>
</reference>
<dbReference type="InterPro" id="IPR001279">
    <property type="entry name" value="Metallo-B-lactamas"/>
</dbReference>
<dbReference type="RefSeq" id="WP_345570762.1">
    <property type="nucleotide sequence ID" value="NZ_BAABDQ010000024.1"/>
</dbReference>
<dbReference type="InterPro" id="IPR041712">
    <property type="entry name" value="DHPS-like_MBL-fold"/>
</dbReference>
<evidence type="ECO:0000313" key="2">
    <source>
        <dbReference type="EMBL" id="GAA3588205.1"/>
    </source>
</evidence>
<evidence type="ECO:0000313" key="3">
    <source>
        <dbReference type="Proteomes" id="UP001500630"/>
    </source>
</evidence>
<dbReference type="Proteomes" id="UP001500630">
    <property type="component" value="Unassembled WGS sequence"/>
</dbReference>
<proteinExistence type="predicted"/>
<name>A0ABP6YR87_9ACTN</name>
<comment type="caution">
    <text evidence="2">The sequence shown here is derived from an EMBL/GenBank/DDBJ whole genome shotgun (WGS) entry which is preliminary data.</text>
</comment>
<dbReference type="InterPro" id="IPR052926">
    <property type="entry name" value="Metallo-beta-lactamase_dom"/>
</dbReference>
<accession>A0ABP6YR87</accession>
<dbReference type="PANTHER" id="PTHR13754">
    <property type="entry name" value="METALLO-BETA-LACTAMASE SUPERFAMILY PROTEIN"/>
    <property type="match status" value="1"/>
</dbReference>
<evidence type="ECO:0000259" key="1">
    <source>
        <dbReference type="Pfam" id="PF00753"/>
    </source>
</evidence>
<feature type="domain" description="Metallo-beta-lactamase" evidence="1">
    <location>
        <begin position="68"/>
        <end position="246"/>
    </location>
</feature>
<dbReference type="SUPFAM" id="SSF56281">
    <property type="entry name" value="Metallo-hydrolase/oxidoreductase"/>
    <property type="match status" value="1"/>
</dbReference>
<protein>
    <submittedName>
        <fullName evidence="2">MBL fold metallo-hydrolase</fullName>
    </submittedName>
</protein>
<organism evidence="2 3">
    <name type="scientific">Nonomuraea rosea</name>
    <dbReference type="NCBI Taxonomy" id="638574"/>
    <lineage>
        <taxon>Bacteria</taxon>
        <taxon>Bacillati</taxon>
        <taxon>Actinomycetota</taxon>
        <taxon>Actinomycetes</taxon>
        <taxon>Streptosporangiales</taxon>
        <taxon>Streptosporangiaceae</taxon>
        <taxon>Nonomuraea</taxon>
    </lineage>
</organism>
<sequence length="326" mass="34828">MDDITLRAVDGVHVTTLIDNSSDVLLPDEGLVRRWGLSGSAGPLPIVPSGMAEGGRTIDFLRAEHGFSALVEVQDGGGVRRVLFDAGVSPDGLITNLDRLALPPDIIETIVFSHGHFDHVMGLEGLARRLGPRNLPILIHPDFWTRRRLVLPGGALELPTPSRAAIEGAGFAVVAERRPSFLLDGMLLVTGEVERTTAFETGMPPAHQAFKDGVWQPDPLVHDDQAILLHVRGKGLVVLTGCGHAGIVNIIRHAKRLTGIDRLHAVMGGFHLRSGPIIEHTVAALTEESPSVVVPAHCTSWLAQHALAAALPGGFRPNAVGSRFEL</sequence>
<gene>
    <name evidence="2" type="ORF">GCM10022419_083120</name>
</gene>
<dbReference type="Gene3D" id="3.60.15.10">
    <property type="entry name" value="Ribonuclease Z/Hydroxyacylglutathione hydrolase-like"/>
    <property type="match status" value="1"/>
</dbReference>
<dbReference type="PANTHER" id="PTHR13754:SF13">
    <property type="entry name" value="METALLO-BETA-LACTAMASE SUPERFAMILY PROTEIN (AFU_ORTHOLOGUE AFUA_3G07630)"/>
    <property type="match status" value="1"/>
</dbReference>
<dbReference type="CDD" id="cd07713">
    <property type="entry name" value="DHPS-like_MBL-fold"/>
    <property type="match status" value="1"/>
</dbReference>
<dbReference type="InterPro" id="IPR036866">
    <property type="entry name" value="RibonucZ/Hydroxyglut_hydro"/>
</dbReference>
<dbReference type="Pfam" id="PF00753">
    <property type="entry name" value="Lactamase_B"/>
    <property type="match status" value="1"/>
</dbReference>